<evidence type="ECO:0000313" key="2">
    <source>
        <dbReference type="EMBL" id="RRJ21210.1"/>
    </source>
</evidence>
<accession>A0A3P3QL43</accession>
<proteinExistence type="predicted"/>
<reference evidence="2 3" key="1">
    <citation type="submission" date="2018-11" db="EMBL/GenBank/DDBJ databases">
        <title>Draft genome analysis of Rheinheimera mesophila isolated from an industrial waste site.</title>
        <authorList>
            <person name="Yu Q."/>
            <person name="Qi Y."/>
            <person name="Zhang H."/>
            <person name="Lu Y."/>
            <person name="Pu J."/>
        </authorList>
    </citation>
    <scope>NUCLEOTIDE SEQUENCE [LARGE SCALE GENOMIC DNA]</scope>
    <source>
        <strain evidence="2 3">IITR13</strain>
    </source>
</reference>
<dbReference type="GO" id="GO:0032259">
    <property type="term" value="P:methylation"/>
    <property type="evidence" value="ECO:0007669"/>
    <property type="project" value="UniProtKB-KW"/>
</dbReference>
<name>A0A3P3QL43_9GAMM</name>
<dbReference type="RefSeq" id="WP_046520205.1">
    <property type="nucleotide sequence ID" value="NZ_LAVS01000027.1"/>
</dbReference>
<dbReference type="SUPFAM" id="SSF50974">
    <property type="entry name" value="Nitrous oxide reductase, N-terminal domain"/>
    <property type="match status" value="1"/>
</dbReference>
<keyword evidence="2" id="KW-0808">Transferase</keyword>
<keyword evidence="1" id="KW-0732">Signal</keyword>
<feature type="chain" id="PRO_5018694677" evidence="1">
    <location>
        <begin position="20"/>
        <end position="441"/>
    </location>
</feature>
<organism evidence="2 3">
    <name type="scientific">Rheinheimera mesophila</name>
    <dbReference type="NCBI Taxonomy" id="1547515"/>
    <lineage>
        <taxon>Bacteria</taxon>
        <taxon>Pseudomonadati</taxon>
        <taxon>Pseudomonadota</taxon>
        <taxon>Gammaproteobacteria</taxon>
        <taxon>Chromatiales</taxon>
        <taxon>Chromatiaceae</taxon>
        <taxon>Rheinheimera</taxon>
    </lineage>
</organism>
<dbReference type="GO" id="GO:0008168">
    <property type="term" value="F:methyltransferase activity"/>
    <property type="evidence" value="ECO:0007669"/>
    <property type="project" value="UniProtKB-KW"/>
</dbReference>
<protein>
    <submittedName>
        <fullName evidence="2">5-methyltetrahydrofolate--homocysteine methyltransferase</fullName>
    </submittedName>
</protein>
<dbReference type="EMBL" id="RRCF01000002">
    <property type="protein sequence ID" value="RRJ21210.1"/>
    <property type="molecule type" value="Genomic_DNA"/>
</dbReference>
<dbReference type="InterPro" id="IPR011045">
    <property type="entry name" value="N2O_reductase_N"/>
</dbReference>
<keyword evidence="2" id="KW-0489">Methyltransferase</keyword>
<dbReference type="PROSITE" id="PS51257">
    <property type="entry name" value="PROKAR_LIPOPROTEIN"/>
    <property type="match status" value="1"/>
</dbReference>
<dbReference type="Gene3D" id="2.130.10.10">
    <property type="entry name" value="YVTN repeat-like/Quinoprotein amine dehydrogenase"/>
    <property type="match status" value="1"/>
</dbReference>
<gene>
    <name evidence="2" type="ORF">EIK76_10020</name>
</gene>
<feature type="signal peptide" evidence="1">
    <location>
        <begin position="1"/>
        <end position="19"/>
    </location>
</feature>
<evidence type="ECO:0000313" key="3">
    <source>
        <dbReference type="Proteomes" id="UP000276260"/>
    </source>
</evidence>
<dbReference type="AlphaFoldDB" id="A0A3P3QL43"/>
<comment type="caution">
    <text evidence="2">The sequence shown here is derived from an EMBL/GenBank/DDBJ whole genome shotgun (WGS) entry which is preliminary data.</text>
</comment>
<dbReference type="OrthoDB" id="60524at2"/>
<sequence length="441" mass="47135">MLQSKLNLLALLASASLLAACGDSTTNIVEKDPIPVEDDHGHDHETGAGRLVISDKDSTMLRVYNLEDGDLVGQFSSLSNASALYASASQRFTMVVQRDSDKVEFIDGGLYQEDHGDHLHPYEEDPRLMELQLSESRPTHVTTTDEQIAIFFDGNVATSSVAKVAVLNDEQINAGSTDYPVLTYSTHMHGAAQARGDLLVSTIRDATTASTLPDQVGVYHAHSDHFDLEQEFDSRCPGLHGSAQNKDYVSFGCTDGVMLLKQNGDTFTASKVANTADFSGTLRIGTLDGHEDAAHFIGFAGAQLFSVDPVAGRMDKVDWQAATGASIIGYGFADHGEKFVLLDSTGALTILNYKGASAIGAAFELADKVQITSADLTAMPTGSQLQLAISAADDKVYVADPLSKTVSTVDLAEAKVTEKQELGFTPHKLVWVGIAATHDDH</sequence>
<dbReference type="Proteomes" id="UP000276260">
    <property type="component" value="Unassembled WGS sequence"/>
</dbReference>
<keyword evidence="3" id="KW-1185">Reference proteome</keyword>
<dbReference type="InterPro" id="IPR015943">
    <property type="entry name" value="WD40/YVTN_repeat-like_dom_sf"/>
</dbReference>
<evidence type="ECO:0000256" key="1">
    <source>
        <dbReference type="SAM" id="SignalP"/>
    </source>
</evidence>